<dbReference type="EMBL" id="PYDT01000011">
    <property type="protein sequence ID" value="THU43797.1"/>
    <property type="molecule type" value="Genomic_DNA"/>
</dbReference>
<protein>
    <submittedName>
        <fullName evidence="1">Uncharacterized protein</fullName>
    </submittedName>
</protein>
<sequence>MWLWLNPKMMMTLEYLPNRRSNMRYLDKFVPPYFYWRGGVKRAESECGRRGRKSGKQVNEIPQAVGSILVSLQSY</sequence>
<dbReference type="AlphaFoldDB" id="A0A4S8I787"/>
<organism evidence="1 2">
    <name type="scientific">Musa balbisiana</name>
    <name type="common">Banana</name>
    <dbReference type="NCBI Taxonomy" id="52838"/>
    <lineage>
        <taxon>Eukaryota</taxon>
        <taxon>Viridiplantae</taxon>
        <taxon>Streptophyta</taxon>
        <taxon>Embryophyta</taxon>
        <taxon>Tracheophyta</taxon>
        <taxon>Spermatophyta</taxon>
        <taxon>Magnoliopsida</taxon>
        <taxon>Liliopsida</taxon>
        <taxon>Zingiberales</taxon>
        <taxon>Musaceae</taxon>
        <taxon>Musa</taxon>
    </lineage>
</organism>
<evidence type="ECO:0000313" key="1">
    <source>
        <dbReference type="EMBL" id="THU43797.1"/>
    </source>
</evidence>
<evidence type="ECO:0000313" key="2">
    <source>
        <dbReference type="Proteomes" id="UP000317650"/>
    </source>
</evidence>
<comment type="caution">
    <text evidence="1">The sequence shown here is derived from an EMBL/GenBank/DDBJ whole genome shotgun (WGS) entry which is preliminary data.</text>
</comment>
<accession>A0A4S8I787</accession>
<dbReference type="Proteomes" id="UP000317650">
    <property type="component" value="Chromosome 2"/>
</dbReference>
<proteinExistence type="predicted"/>
<gene>
    <name evidence="1" type="ORF">C4D60_Mb02t00570</name>
</gene>
<keyword evidence="2" id="KW-1185">Reference proteome</keyword>
<name>A0A4S8I787_MUSBA</name>
<reference evidence="1 2" key="1">
    <citation type="journal article" date="2019" name="Nat. Plants">
        <title>Genome sequencing of Musa balbisiana reveals subgenome evolution and function divergence in polyploid bananas.</title>
        <authorList>
            <person name="Yao X."/>
        </authorList>
    </citation>
    <scope>NUCLEOTIDE SEQUENCE [LARGE SCALE GENOMIC DNA]</scope>
    <source>
        <strain evidence="2">cv. DH-PKW</strain>
        <tissue evidence="1">Leaves</tissue>
    </source>
</reference>